<keyword evidence="3" id="KW-0442">Lipid degradation</keyword>
<comment type="caution">
    <text evidence="6">The sequence shown here is derived from an EMBL/GenBank/DDBJ whole genome shotgun (WGS) entry which is preliminary data.</text>
</comment>
<keyword evidence="4" id="KW-0443">Lipid metabolism</keyword>
<evidence type="ECO:0000313" key="7">
    <source>
        <dbReference type="Proteomes" id="UP001207742"/>
    </source>
</evidence>
<evidence type="ECO:0000256" key="2">
    <source>
        <dbReference type="ARBA" id="ARBA00022946"/>
    </source>
</evidence>
<evidence type="ECO:0000256" key="1">
    <source>
        <dbReference type="ARBA" id="ARBA00022801"/>
    </source>
</evidence>
<evidence type="ECO:0000259" key="5">
    <source>
        <dbReference type="Pfam" id="PF01764"/>
    </source>
</evidence>
<dbReference type="EMBL" id="JAPDNS010000001">
    <property type="protein sequence ID" value="MCW3483327.1"/>
    <property type="molecule type" value="Genomic_DNA"/>
</dbReference>
<sequence length="322" mass="35351">METQVKPLSISLSEAVKYAKHVNLADIIYKQAVAQEDKATQQNPSLQAYAAICNDSTYQLLVDKDFLTNYKVLYNVQMKEKRQGVQKIHPVYFGFIAQHNVTKEYVIAIRGTESSFESHADKYFVPTSFREFSSSPSVPSGFYDLYESGQIILPGGTVHQITPIPITTVAANPAAIMKDAPHVRSVLTGHSLGAALITYYAAAVSVGQGKDLHLCVYTYASPLTGDSTFTGTFNQNIPQSYRVYNKPDVVPDLPQWFENGKNIYTQVAGGFQVDSSTNKNVSTAFGCAHQLPVYQYLLEVLNGNDNPNIINAGGGQCRAKKS</sequence>
<name>A0ABT3IH96_9BACT</name>
<dbReference type="Gene3D" id="3.40.50.1820">
    <property type="entry name" value="alpha/beta hydrolase"/>
    <property type="match status" value="1"/>
</dbReference>
<organism evidence="6 7">
    <name type="scientific">Chitinophaga nivalis</name>
    <dbReference type="NCBI Taxonomy" id="2991709"/>
    <lineage>
        <taxon>Bacteria</taxon>
        <taxon>Pseudomonadati</taxon>
        <taxon>Bacteroidota</taxon>
        <taxon>Chitinophagia</taxon>
        <taxon>Chitinophagales</taxon>
        <taxon>Chitinophagaceae</taxon>
        <taxon>Chitinophaga</taxon>
    </lineage>
</organism>
<dbReference type="RefSeq" id="WP_264728553.1">
    <property type="nucleotide sequence ID" value="NZ_JAPDNR010000001.1"/>
</dbReference>
<dbReference type="PANTHER" id="PTHR31403:SF7">
    <property type="entry name" value="PHOSPHOLIPASE A1-IGAMMA3, CHLOROPLASTIC"/>
    <property type="match status" value="1"/>
</dbReference>
<reference evidence="6 7" key="1">
    <citation type="submission" date="2022-10" db="EMBL/GenBank/DDBJ databases">
        <title>Chitinophaga nivalis PC15 sp. nov., isolated from Pyeongchang county, South Korea.</title>
        <authorList>
            <person name="Trinh H.N."/>
        </authorList>
    </citation>
    <scope>NUCLEOTIDE SEQUENCE [LARGE SCALE GENOMIC DNA]</scope>
    <source>
        <strain evidence="6 7">PC14</strain>
    </source>
</reference>
<evidence type="ECO:0000256" key="4">
    <source>
        <dbReference type="ARBA" id="ARBA00023098"/>
    </source>
</evidence>
<accession>A0ABT3IH96</accession>
<proteinExistence type="predicted"/>
<dbReference type="PANTHER" id="PTHR31403">
    <property type="entry name" value="PHOSPHOLIPASE A1-IBETA2, CHLOROPLASTIC"/>
    <property type="match status" value="1"/>
</dbReference>
<feature type="domain" description="Fungal lipase-type" evidence="5">
    <location>
        <begin position="106"/>
        <end position="256"/>
    </location>
</feature>
<evidence type="ECO:0000313" key="6">
    <source>
        <dbReference type="EMBL" id="MCW3483327.1"/>
    </source>
</evidence>
<dbReference type="InterPro" id="IPR029058">
    <property type="entry name" value="AB_hydrolase_fold"/>
</dbReference>
<dbReference type="SUPFAM" id="SSF53474">
    <property type="entry name" value="alpha/beta-Hydrolases"/>
    <property type="match status" value="1"/>
</dbReference>
<gene>
    <name evidence="6" type="ORF">OL497_05445</name>
</gene>
<keyword evidence="7" id="KW-1185">Reference proteome</keyword>
<dbReference type="Proteomes" id="UP001207742">
    <property type="component" value="Unassembled WGS sequence"/>
</dbReference>
<keyword evidence="1" id="KW-0378">Hydrolase</keyword>
<dbReference type="CDD" id="cd00519">
    <property type="entry name" value="Lipase_3"/>
    <property type="match status" value="1"/>
</dbReference>
<dbReference type="Pfam" id="PF01764">
    <property type="entry name" value="Lipase_3"/>
    <property type="match status" value="1"/>
</dbReference>
<evidence type="ECO:0000256" key="3">
    <source>
        <dbReference type="ARBA" id="ARBA00022963"/>
    </source>
</evidence>
<protein>
    <submittedName>
        <fullName evidence="6">Lipase family protein</fullName>
    </submittedName>
</protein>
<dbReference type="InterPro" id="IPR002921">
    <property type="entry name" value="Fungal_lipase-type"/>
</dbReference>
<keyword evidence="2" id="KW-0809">Transit peptide</keyword>